<keyword evidence="2" id="KW-1185">Reference proteome</keyword>
<gene>
    <name evidence="1" type="ORF">KPS_000763</name>
</gene>
<dbReference type="InterPro" id="IPR010181">
    <property type="entry name" value="CGCAxxGCC_motif"/>
</dbReference>
<dbReference type="Pfam" id="PF09719">
    <property type="entry name" value="C_GCAxxG_C_C"/>
    <property type="match status" value="1"/>
</dbReference>
<evidence type="ECO:0000313" key="1">
    <source>
        <dbReference type="EMBL" id="WMW66203.1"/>
    </source>
</evidence>
<dbReference type="Proteomes" id="UP001180616">
    <property type="component" value="Chromosome"/>
</dbReference>
<protein>
    <submittedName>
        <fullName evidence="1">C-GCAxxG-C-C family protein</fullName>
    </submittedName>
</protein>
<reference evidence="1" key="1">
    <citation type="submission" date="2023-09" db="EMBL/GenBank/DDBJ databases">
        <authorList>
            <consortium name="CW5 consortium"/>
            <person name="Lu C.-W."/>
        </authorList>
    </citation>
    <scope>NUCLEOTIDE SEQUENCE</scope>
    <source>
        <strain evidence="1">KPS</strain>
    </source>
</reference>
<evidence type="ECO:0000313" key="2">
    <source>
        <dbReference type="Proteomes" id="UP001180616"/>
    </source>
</evidence>
<sequence>MSDDAFGRVLALGAAGYCCTQIMVQLLLDVQGRDVPAEGGGDGRDAVRAAGGLCRGFGLAEGTCGILLGGCMAMGLCAAKGHDGEAPHEALEAMTTEFAEWFRERTATSGGISCGAILGDSGGGRPDFGKCHGLLLEAHGKMFEVLAAYGVDPTQPREG</sequence>
<name>A0ABY9R374_9BACT</name>
<dbReference type="RefSeq" id="WP_309542110.1">
    <property type="nucleotide sequence ID" value="NZ_CP133659.1"/>
</dbReference>
<dbReference type="EMBL" id="CP133659">
    <property type="protein sequence ID" value="WMW66203.1"/>
    <property type="molecule type" value="Genomic_DNA"/>
</dbReference>
<dbReference type="NCBIfam" id="NF045669">
    <property type="entry name" value="DVU1555_fam_CGA"/>
    <property type="match status" value="1"/>
</dbReference>
<accession>A0ABY9R374</accession>
<organism evidence="1 2">
    <name type="scientific">Nitratidesulfovibrio liaohensis</name>
    <dbReference type="NCBI Taxonomy" id="2604158"/>
    <lineage>
        <taxon>Bacteria</taxon>
        <taxon>Pseudomonadati</taxon>
        <taxon>Thermodesulfobacteriota</taxon>
        <taxon>Desulfovibrionia</taxon>
        <taxon>Desulfovibrionales</taxon>
        <taxon>Desulfovibrionaceae</taxon>
        <taxon>Nitratidesulfovibrio</taxon>
    </lineage>
</organism>
<proteinExistence type="predicted"/>